<evidence type="ECO:0000256" key="6">
    <source>
        <dbReference type="ARBA" id="ARBA00022777"/>
    </source>
</evidence>
<keyword evidence="5" id="KW-0547">Nucleotide-binding</keyword>
<dbReference type="Proteomes" id="UP001325479">
    <property type="component" value="Chromosome"/>
</dbReference>
<gene>
    <name evidence="10" type="ORF">U0042_09365</name>
</gene>
<keyword evidence="8" id="KW-0902">Two-component regulatory system</keyword>
<evidence type="ECO:0000256" key="2">
    <source>
        <dbReference type="ARBA" id="ARBA00012438"/>
    </source>
</evidence>
<dbReference type="Gene3D" id="3.30.565.10">
    <property type="entry name" value="Histidine kinase-like ATPase, C-terminal domain"/>
    <property type="match status" value="1"/>
</dbReference>
<dbReference type="Pfam" id="PF07730">
    <property type="entry name" value="HisKA_3"/>
    <property type="match status" value="1"/>
</dbReference>
<evidence type="ECO:0000313" key="10">
    <source>
        <dbReference type="EMBL" id="WQD79859.1"/>
    </source>
</evidence>
<dbReference type="EC" id="2.7.13.3" evidence="2"/>
<evidence type="ECO:0000256" key="3">
    <source>
        <dbReference type="ARBA" id="ARBA00022553"/>
    </source>
</evidence>
<evidence type="ECO:0000256" key="1">
    <source>
        <dbReference type="ARBA" id="ARBA00000085"/>
    </source>
</evidence>
<sequence length="364" mass="38553">MIADASLVGDACPATGKTPVAVPFREVLLACLTELLSDSGQATALQVLACGLRNVLPGSRIELAGNGADGRESMDEASVCCTQGTRCQFTKAARAPAEWCPDCSPSSGFMRAVRKLADVVLVLDVPAPVEPAVLEDIDRVVNMVDRALELAAGRAAGPAGRGVGETEALTRELHDSVAQQLGFLSLLVARLPQQGLRNDPLLAEIRAMTTRLQRQVRELITSARLTLDGRSLQQALADSIVEFSRRCGVVLELDNRLPHLRLEPGVELHIVQIVREALSNVVRHAQADHAWVVLRDGEGGFHVSVMDDGVGLGCASVGENHYGLTILQERAQAIGATLELGSGANGGTCVSLFVPGNLSAKELR</sequence>
<keyword evidence="7 10" id="KW-0067">ATP-binding</keyword>
<keyword evidence="3" id="KW-0597">Phosphoprotein</keyword>
<evidence type="ECO:0000256" key="5">
    <source>
        <dbReference type="ARBA" id="ARBA00022741"/>
    </source>
</evidence>
<reference evidence="10 11" key="1">
    <citation type="submission" date="2023-12" db="EMBL/GenBank/DDBJ databases">
        <title>Genome sequencing and assembly of bacterial species from a model synthetic community.</title>
        <authorList>
            <person name="Hogle S.L."/>
        </authorList>
    </citation>
    <scope>NUCLEOTIDE SEQUENCE [LARGE SCALE GENOMIC DNA]</scope>
    <source>
        <strain evidence="10 11">HAMBI 2494</strain>
    </source>
</reference>
<dbReference type="Pfam" id="PF02518">
    <property type="entry name" value="HATPase_c"/>
    <property type="match status" value="1"/>
</dbReference>
<proteinExistence type="predicted"/>
<dbReference type="CDD" id="cd16917">
    <property type="entry name" value="HATPase_UhpB-NarQ-NarX-like"/>
    <property type="match status" value="1"/>
</dbReference>
<dbReference type="InterPro" id="IPR011712">
    <property type="entry name" value="Sig_transdc_His_kin_sub3_dim/P"/>
</dbReference>
<evidence type="ECO:0000256" key="4">
    <source>
        <dbReference type="ARBA" id="ARBA00022679"/>
    </source>
</evidence>
<evidence type="ECO:0000259" key="9">
    <source>
        <dbReference type="PROSITE" id="PS50109"/>
    </source>
</evidence>
<dbReference type="InterPro" id="IPR005467">
    <property type="entry name" value="His_kinase_dom"/>
</dbReference>
<dbReference type="SMART" id="SM00387">
    <property type="entry name" value="HATPase_c"/>
    <property type="match status" value="1"/>
</dbReference>
<organism evidence="10 11">
    <name type="scientific">Paraburkholderia kururiensis</name>
    <dbReference type="NCBI Taxonomy" id="984307"/>
    <lineage>
        <taxon>Bacteria</taxon>
        <taxon>Pseudomonadati</taxon>
        <taxon>Pseudomonadota</taxon>
        <taxon>Betaproteobacteria</taxon>
        <taxon>Burkholderiales</taxon>
        <taxon>Burkholderiaceae</taxon>
        <taxon>Paraburkholderia</taxon>
    </lineage>
</organism>
<dbReference type="PANTHER" id="PTHR24421:SF10">
    <property type="entry name" value="NITRATE_NITRITE SENSOR PROTEIN NARQ"/>
    <property type="match status" value="1"/>
</dbReference>
<dbReference type="InterPro" id="IPR036890">
    <property type="entry name" value="HATPase_C_sf"/>
</dbReference>
<dbReference type="InterPro" id="IPR003594">
    <property type="entry name" value="HATPase_dom"/>
</dbReference>
<dbReference type="RefSeq" id="WP_198665432.1">
    <property type="nucleotide sequence ID" value="NZ_CP139965.1"/>
</dbReference>
<dbReference type="PROSITE" id="PS50109">
    <property type="entry name" value="HIS_KIN"/>
    <property type="match status" value="1"/>
</dbReference>
<name>A0ABZ0WR27_9BURK</name>
<feature type="domain" description="Histidine kinase" evidence="9">
    <location>
        <begin position="168"/>
        <end position="358"/>
    </location>
</feature>
<keyword evidence="6" id="KW-0418">Kinase</keyword>
<protein>
    <recommendedName>
        <fullName evidence="2">histidine kinase</fullName>
        <ecNumber evidence="2">2.7.13.3</ecNumber>
    </recommendedName>
</protein>
<comment type="catalytic activity">
    <reaction evidence="1">
        <text>ATP + protein L-histidine = ADP + protein N-phospho-L-histidine.</text>
        <dbReference type="EC" id="2.7.13.3"/>
    </reaction>
</comment>
<evidence type="ECO:0000256" key="7">
    <source>
        <dbReference type="ARBA" id="ARBA00022840"/>
    </source>
</evidence>
<dbReference type="InterPro" id="IPR050482">
    <property type="entry name" value="Sensor_HK_TwoCompSys"/>
</dbReference>
<dbReference type="SUPFAM" id="SSF55874">
    <property type="entry name" value="ATPase domain of HSP90 chaperone/DNA topoisomerase II/histidine kinase"/>
    <property type="match status" value="1"/>
</dbReference>
<accession>A0ABZ0WR27</accession>
<evidence type="ECO:0000256" key="8">
    <source>
        <dbReference type="ARBA" id="ARBA00023012"/>
    </source>
</evidence>
<dbReference type="PANTHER" id="PTHR24421">
    <property type="entry name" value="NITRATE/NITRITE SENSOR PROTEIN NARX-RELATED"/>
    <property type="match status" value="1"/>
</dbReference>
<evidence type="ECO:0000313" key="11">
    <source>
        <dbReference type="Proteomes" id="UP001325479"/>
    </source>
</evidence>
<keyword evidence="4" id="KW-0808">Transferase</keyword>
<keyword evidence="11" id="KW-1185">Reference proteome</keyword>
<dbReference type="GO" id="GO:0005524">
    <property type="term" value="F:ATP binding"/>
    <property type="evidence" value="ECO:0007669"/>
    <property type="project" value="UniProtKB-KW"/>
</dbReference>
<dbReference type="Gene3D" id="1.20.5.1930">
    <property type="match status" value="1"/>
</dbReference>
<dbReference type="EMBL" id="CP139965">
    <property type="protein sequence ID" value="WQD79859.1"/>
    <property type="molecule type" value="Genomic_DNA"/>
</dbReference>